<sequence>MGVPRLSISAAQKLTSSMKERSMASRKDDSVTSLISMLFSVLCRFLVMHSAIGRPILKLGVRCASLKSRCASIGEKGSMQKSKQATLFRSWGGKKPLSDGNARYRGKGKAPARWSGKNPPCQDASAKNAPSTSYSSNNAVFVDLTEGEEFGFKDVQELDRFFED</sequence>
<protein>
    <submittedName>
        <fullName evidence="2">Uncharacterized protein</fullName>
    </submittedName>
</protein>
<comment type="caution">
    <text evidence="2">The sequence shown here is derived from an EMBL/GenBank/DDBJ whole genome shotgun (WGS) entry which is preliminary data.</text>
</comment>
<evidence type="ECO:0000256" key="1">
    <source>
        <dbReference type="SAM" id="MobiDB-lite"/>
    </source>
</evidence>
<keyword evidence="3" id="KW-1185">Reference proteome</keyword>
<dbReference type="AlphaFoldDB" id="A0AA35VVT9"/>
<accession>A0AA35VVT9</accession>
<evidence type="ECO:0000313" key="3">
    <source>
        <dbReference type="Proteomes" id="UP001174909"/>
    </source>
</evidence>
<organism evidence="2 3">
    <name type="scientific">Geodia barretti</name>
    <name type="common">Barrett's horny sponge</name>
    <dbReference type="NCBI Taxonomy" id="519541"/>
    <lineage>
        <taxon>Eukaryota</taxon>
        <taxon>Metazoa</taxon>
        <taxon>Porifera</taxon>
        <taxon>Demospongiae</taxon>
        <taxon>Heteroscleromorpha</taxon>
        <taxon>Tetractinellida</taxon>
        <taxon>Astrophorina</taxon>
        <taxon>Geodiidae</taxon>
        <taxon>Geodia</taxon>
    </lineage>
</organism>
<reference evidence="2" key="1">
    <citation type="submission" date="2023-03" db="EMBL/GenBank/DDBJ databases">
        <authorList>
            <person name="Steffen K."/>
            <person name="Cardenas P."/>
        </authorList>
    </citation>
    <scope>NUCLEOTIDE SEQUENCE</scope>
</reference>
<proteinExistence type="predicted"/>
<feature type="region of interest" description="Disordered" evidence="1">
    <location>
        <begin position="92"/>
        <end position="135"/>
    </location>
</feature>
<feature type="non-terminal residue" evidence="2">
    <location>
        <position position="164"/>
    </location>
</feature>
<gene>
    <name evidence="2" type="ORF">GBAR_LOCUS1518</name>
</gene>
<name>A0AA35VVT9_GEOBA</name>
<evidence type="ECO:0000313" key="2">
    <source>
        <dbReference type="EMBL" id="CAI7994625.1"/>
    </source>
</evidence>
<dbReference type="Proteomes" id="UP001174909">
    <property type="component" value="Unassembled WGS sequence"/>
</dbReference>
<dbReference type="EMBL" id="CASHTH010000222">
    <property type="protein sequence ID" value="CAI7994625.1"/>
    <property type="molecule type" value="Genomic_DNA"/>
</dbReference>